<name>A0A369BHC9_9FIRM</name>
<evidence type="ECO:0000313" key="3">
    <source>
        <dbReference type="EMBL" id="RCX20960.1"/>
    </source>
</evidence>
<feature type="domain" description="AMP-dependent synthetase/ligase" evidence="1">
    <location>
        <begin position="146"/>
        <end position="309"/>
    </location>
</feature>
<organism evidence="3 4">
    <name type="scientific">Anaerobacterium chartisolvens</name>
    <dbReference type="NCBI Taxonomy" id="1297424"/>
    <lineage>
        <taxon>Bacteria</taxon>
        <taxon>Bacillati</taxon>
        <taxon>Bacillota</taxon>
        <taxon>Clostridia</taxon>
        <taxon>Eubacteriales</taxon>
        <taxon>Oscillospiraceae</taxon>
        <taxon>Anaerobacterium</taxon>
    </lineage>
</organism>
<dbReference type="GO" id="GO:0016874">
    <property type="term" value="F:ligase activity"/>
    <property type="evidence" value="ECO:0007669"/>
    <property type="project" value="UniProtKB-KW"/>
</dbReference>
<dbReference type="PANTHER" id="PTHR43845">
    <property type="entry name" value="BLR5969 PROTEIN"/>
    <property type="match status" value="1"/>
</dbReference>
<proteinExistence type="predicted"/>
<sequence length="446" mass="51064">MDIKDTYFAGSGNIPEIIKRHFSEDRLVEYWDSKRIKEYTTDAVRDLLQHVYKNNAFYRKKIQAAGIDTENFNDLKKLKLLDFVQKEDLQNEPYLILSVEIDKIVQFFLSTGTTQSKTIYMMYTLDDLYIRDLAPDMRKLVPIDSADVVINALPYEMSSAGLSFHRILQNAKRAGVVSVGKGGYYSDPKKTLMAMKELRANVMFTSPSYAMYLAETAEGMGMDIKKECRLKIMWITGEGCSNAFRNRIEELWGCPAYSYYGSLECGPLGIECEEKDGYHITEGHVYVEIVDRNTGKTLEPGEIGEIVVTTLLREGAPLIRYATQDMGYIEDVPCECGVKFKKIHLRGRSIDQISIDGKQYSPYYVEEFLMRNEEVGNNYRLIVYDDHLLIETNCSSRYKDVKGLEEKIANKVEYGCGIPTRVKFVEPIPYLGGKVIRVINKQTKNK</sequence>
<evidence type="ECO:0000313" key="4">
    <source>
        <dbReference type="Proteomes" id="UP000253034"/>
    </source>
</evidence>
<gene>
    <name evidence="3" type="ORF">DFR58_101163</name>
</gene>
<dbReference type="Pfam" id="PF14535">
    <property type="entry name" value="AMP-binding_C_2"/>
    <property type="match status" value="1"/>
</dbReference>
<reference evidence="3 4" key="1">
    <citation type="submission" date="2018-07" db="EMBL/GenBank/DDBJ databases">
        <title>Genomic Encyclopedia of Type Strains, Phase IV (KMG-IV): sequencing the most valuable type-strain genomes for metagenomic binning, comparative biology and taxonomic classification.</title>
        <authorList>
            <person name="Goeker M."/>
        </authorList>
    </citation>
    <scope>NUCLEOTIDE SEQUENCE [LARGE SCALE GENOMIC DNA]</scope>
    <source>
        <strain evidence="3 4">DSM 27016</strain>
    </source>
</reference>
<protein>
    <submittedName>
        <fullName evidence="3">Phenylacetate-CoA ligase</fullName>
    </submittedName>
</protein>
<keyword evidence="4" id="KW-1185">Reference proteome</keyword>
<dbReference type="Pfam" id="PF00501">
    <property type="entry name" value="AMP-binding"/>
    <property type="match status" value="1"/>
</dbReference>
<dbReference type="RefSeq" id="WP_170137978.1">
    <property type="nucleotide sequence ID" value="NZ_QPJT01000001.1"/>
</dbReference>
<evidence type="ECO:0000259" key="2">
    <source>
        <dbReference type="Pfam" id="PF14535"/>
    </source>
</evidence>
<keyword evidence="3" id="KW-0436">Ligase</keyword>
<dbReference type="SUPFAM" id="SSF56801">
    <property type="entry name" value="Acetyl-CoA synthetase-like"/>
    <property type="match status" value="1"/>
</dbReference>
<dbReference type="InterPro" id="IPR045851">
    <property type="entry name" value="AMP-bd_C_sf"/>
</dbReference>
<dbReference type="InterPro" id="IPR000873">
    <property type="entry name" value="AMP-dep_synth/lig_dom"/>
</dbReference>
<dbReference type="Gene3D" id="3.40.50.12780">
    <property type="entry name" value="N-terminal domain of ligase-like"/>
    <property type="match status" value="1"/>
</dbReference>
<evidence type="ECO:0000259" key="1">
    <source>
        <dbReference type="Pfam" id="PF00501"/>
    </source>
</evidence>
<dbReference type="Gene3D" id="3.30.300.30">
    <property type="match status" value="1"/>
</dbReference>
<dbReference type="AlphaFoldDB" id="A0A369BHC9"/>
<dbReference type="PANTHER" id="PTHR43845:SF1">
    <property type="entry name" value="BLR5969 PROTEIN"/>
    <property type="match status" value="1"/>
</dbReference>
<dbReference type="InterPro" id="IPR042099">
    <property type="entry name" value="ANL_N_sf"/>
</dbReference>
<dbReference type="Proteomes" id="UP000253034">
    <property type="component" value="Unassembled WGS sequence"/>
</dbReference>
<dbReference type="EMBL" id="QPJT01000001">
    <property type="protein sequence ID" value="RCX20960.1"/>
    <property type="molecule type" value="Genomic_DNA"/>
</dbReference>
<feature type="domain" description="AMP-dependent ligase C-terminal" evidence="2">
    <location>
        <begin position="362"/>
        <end position="441"/>
    </location>
</feature>
<dbReference type="InterPro" id="IPR028154">
    <property type="entry name" value="AMP-dep_Lig_C"/>
</dbReference>
<accession>A0A369BHC9</accession>
<comment type="caution">
    <text evidence="3">The sequence shown here is derived from an EMBL/GenBank/DDBJ whole genome shotgun (WGS) entry which is preliminary data.</text>
</comment>